<dbReference type="PANTHER" id="PTHR43434:SF1">
    <property type="entry name" value="PHOSPHOGLYCOLATE PHOSPHATASE"/>
    <property type="match status" value="1"/>
</dbReference>
<evidence type="ECO:0000313" key="2">
    <source>
        <dbReference type="Proteomes" id="UP000050430"/>
    </source>
</evidence>
<evidence type="ECO:0000313" key="1">
    <source>
        <dbReference type="EMBL" id="KPL70646.1"/>
    </source>
</evidence>
<reference evidence="1 2" key="1">
    <citation type="submission" date="2015-07" db="EMBL/GenBank/DDBJ databases">
        <title>Genome sequence of Leptolinea tardivitalis DSM 16556.</title>
        <authorList>
            <person name="Hemp J."/>
            <person name="Ward L.M."/>
            <person name="Pace L.A."/>
            <person name="Fischer W.W."/>
        </authorList>
    </citation>
    <scope>NUCLEOTIDE SEQUENCE [LARGE SCALE GENOMIC DNA]</scope>
    <source>
        <strain evidence="1 2">YMTK-2</strain>
    </source>
</reference>
<evidence type="ECO:0008006" key="3">
    <source>
        <dbReference type="Google" id="ProtNLM"/>
    </source>
</evidence>
<dbReference type="OrthoDB" id="9792518at2"/>
<organism evidence="1 2">
    <name type="scientific">Leptolinea tardivitalis</name>
    <dbReference type="NCBI Taxonomy" id="229920"/>
    <lineage>
        <taxon>Bacteria</taxon>
        <taxon>Bacillati</taxon>
        <taxon>Chloroflexota</taxon>
        <taxon>Anaerolineae</taxon>
        <taxon>Anaerolineales</taxon>
        <taxon>Anaerolineaceae</taxon>
        <taxon>Leptolinea</taxon>
    </lineage>
</organism>
<dbReference type="Gene3D" id="3.40.50.1000">
    <property type="entry name" value="HAD superfamily/HAD-like"/>
    <property type="match status" value="1"/>
</dbReference>
<proteinExistence type="predicted"/>
<dbReference type="Gene3D" id="1.10.150.240">
    <property type="entry name" value="Putative phosphatase, domain 2"/>
    <property type="match status" value="1"/>
</dbReference>
<dbReference type="SFLD" id="SFLDG01129">
    <property type="entry name" value="C1.5:_HAD__Beta-PGM__Phosphata"/>
    <property type="match status" value="1"/>
</dbReference>
<dbReference type="InterPro" id="IPR050155">
    <property type="entry name" value="HAD-like_hydrolase_sf"/>
</dbReference>
<comment type="caution">
    <text evidence="1">The sequence shown here is derived from an EMBL/GenBank/DDBJ whole genome shotgun (WGS) entry which is preliminary data.</text>
</comment>
<dbReference type="STRING" id="229920.ADM99_16235"/>
<dbReference type="NCBIfam" id="TIGR01549">
    <property type="entry name" value="HAD-SF-IA-v1"/>
    <property type="match status" value="1"/>
</dbReference>
<sequence length="226" mass="25218">MPINSSIIRAICFDIDGTLSDTDDLYLKKILPVLKPIHLLFPKMDPQFLARRLVMASETPGNFLYYTLDRFGMDAFAGRIFSWANRTFMRSRKKKYMLVPGTRQTLESLVQRFPLAVVSARDRSGTLGFLNEFGLLPHFKTIATSQTCEFTKPFPHPILWAASQMGVDPRHCLMVGDTVVDIRAGKAAGAQTVGVLCGFGEEQELRKAGADLIVNSPVDLLTHLLQ</sequence>
<dbReference type="InterPro" id="IPR023198">
    <property type="entry name" value="PGP-like_dom2"/>
</dbReference>
<dbReference type="AlphaFoldDB" id="A0A0P6WLH7"/>
<accession>A0A0P6WLH7</accession>
<dbReference type="EMBL" id="LGCK01000014">
    <property type="protein sequence ID" value="KPL70646.1"/>
    <property type="molecule type" value="Genomic_DNA"/>
</dbReference>
<dbReference type="InterPro" id="IPR006439">
    <property type="entry name" value="HAD-SF_hydro_IA"/>
</dbReference>
<dbReference type="RefSeq" id="WP_062422569.1">
    <property type="nucleotide sequence ID" value="NZ_BBYA01000010.1"/>
</dbReference>
<keyword evidence="2" id="KW-1185">Reference proteome</keyword>
<dbReference type="SFLD" id="SFLDS00003">
    <property type="entry name" value="Haloacid_Dehalogenase"/>
    <property type="match status" value="1"/>
</dbReference>
<name>A0A0P6WLH7_9CHLR</name>
<gene>
    <name evidence="1" type="ORF">ADM99_16235</name>
</gene>
<dbReference type="InterPro" id="IPR023214">
    <property type="entry name" value="HAD_sf"/>
</dbReference>
<dbReference type="Pfam" id="PF13419">
    <property type="entry name" value="HAD_2"/>
    <property type="match status" value="1"/>
</dbReference>
<dbReference type="NCBIfam" id="TIGR01509">
    <property type="entry name" value="HAD-SF-IA-v3"/>
    <property type="match status" value="1"/>
</dbReference>
<dbReference type="InterPro" id="IPR041492">
    <property type="entry name" value="HAD_2"/>
</dbReference>
<dbReference type="Proteomes" id="UP000050430">
    <property type="component" value="Unassembled WGS sequence"/>
</dbReference>
<dbReference type="PANTHER" id="PTHR43434">
    <property type="entry name" value="PHOSPHOGLYCOLATE PHOSPHATASE"/>
    <property type="match status" value="1"/>
</dbReference>
<dbReference type="SUPFAM" id="SSF56784">
    <property type="entry name" value="HAD-like"/>
    <property type="match status" value="1"/>
</dbReference>
<protein>
    <recommendedName>
        <fullName evidence="3">HAD family hydrolase</fullName>
    </recommendedName>
</protein>
<dbReference type="GO" id="GO:0008967">
    <property type="term" value="F:phosphoglycolate phosphatase activity"/>
    <property type="evidence" value="ECO:0007669"/>
    <property type="project" value="TreeGrafter"/>
</dbReference>
<dbReference type="GO" id="GO:0006281">
    <property type="term" value="P:DNA repair"/>
    <property type="evidence" value="ECO:0007669"/>
    <property type="project" value="TreeGrafter"/>
</dbReference>
<dbReference type="InterPro" id="IPR036412">
    <property type="entry name" value="HAD-like_sf"/>
</dbReference>